<proteinExistence type="predicted"/>
<feature type="region of interest" description="Disordered" evidence="1">
    <location>
        <begin position="1"/>
        <end position="31"/>
    </location>
</feature>
<evidence type="ECO:0000313" key="3">
    <source>
        <dbReference type="RefSeq" id="XP_039115829.1"/>
    </source>
</evidence>
<dbReference type="AlphaFoldDB" id="A0AB40AMB1"/>
<name>A0AB40AMB1_DIOCR</name>
<sequence length="228" mass="24888">MIPPEPVNKKLSRKTMIRRREADEESRGYTNGKVCKKGVTMKCSVCGIAGHNKRYHGQGRNSNVGGQHSGQQSEAGLQNPMDNIDPQVLEKHFTLLDSLAMGHDHVPATSQQQISKEAMSQIINASCEGNSSQTIHAANTRRQKFDTIGGKSKTPDPTNIAPHMTLSIKGGKKIGPTDERPPVIKVQSRDKEDIQRNKDVDAPKKRKIWVPPRVTNTGSGTGNARGPA</sequence>
<accession>A0AB40AMB1</accession>
<feature type="region of interest" description="Disordered" evidence="1">
    <location>
        <begin position="54"/>
        <end position="80"/>
    </location>
</feature>
<feature type="compositionally biased region" description="Basic and acidic residues" evidence="1">
    <location>
        <begin position="175"/>
        <end position="203"/>
    </location>
</feature>
<protein>
    <submittedName>
        <fullName evidence="3">Uncharacterized protein LOC120251356</fullName>
    </submittedName>
</protein>
<evidence type="ECO:0000313" key="2">
    <source>
        <dbReference type="Proteomes" id="UP001515500"/>
    </source>
</evidence>
<dbReference type="Proteomes" id="UP001515500">
    <property type="component" value="Chromosome 20"/>
</dbReference>
<feature type="compositionally biased region" description="Polar residues" evidence="1">
    <location>
        <begin position="59"/>
        <end position="76"/>
    </location>
</feature>
<feature type="compositionally biased region" description="Basic and acidic residues" evidence="1">
    <location>
        <begin position="18"/>
        <end position="27"/>
    </location>
</feature>
<feature type="compositionally biased region" description="Gly residues" evidence="1">
    <location>
        <begin position="219"/>
        <end position="228"/>
    </location>
</feature>
<keyword evidence="2" id="KW-1185">Reference proteome</keyword>
<gene>
    <name evidence="3" type="primary">LOC120251356</name>
</gene>
<feature type="region of interest" description="Disordered" evidence="1">
    <location>
        <begin position="146"/>
        <end position="228"/>
    </location>
</feature>
<dbReference type="RefSeq" id="XP_039115829.1">
    <property type="nucleotide sequence ID" value="XM_039259895.1"/>
</dbReference>
<dbReference type="GeneID" id="120251356"/>
<organism evidence="2 3">
    <name type="scientific">Dioscorea cayennensis subsp. rotundata</name>
    <name type="common">White Guinea yam</name>
    <name type="synonym">Dioscorea rotundata</name>
    <dbReference type="NCBI Taxonomy" id="55577"/>
    <lineage>
        <taxon>Eukaryota</taxon>
        <taxon>Viridiplantae</taxon>
        <taxon>Streptophyta</taxon>
        <taxon>Embryophyta</taxon>
        <taxon>Tracheophyta</taxon>
        <taxon>Spermatophyta</taxon>
        <taxon>Magnoliopsida</taxon>
        <taxon>Liliopsida</taxon>
        <taxon>Dioscoreales</taxon>
        <taxon>Dioscoreaceae</taxon>
        <taxon>Dioscorea</taxon>
    </lineage>
</organism>
<reference evidence="3" key="1">
    <citation type="submission" date="2025-08" db="UniProtKB">
        <authorList>
            <consortium name="RefSeq"/>
        </authorList>
    </citation>
    <scope>IDENTIFICATION</scope>
</reference>
<evidence type="ECO:0000256" key="1">
    <source>
        <dbReference type="SAM" id="MobiDB-lite"/>
    </source>
</evidence>